<feature type="domain" description="Orotidine 5'-phosphate decarboxylase" evidence="8">
    <location>
        <begin position="18"/>
        <end position="286"/>
    </location>
</feature>
<reference evidence="10" key="1">
    <citation type="submission" date="2017-02" db="EMBL/GenBank/DDBJ databases">
        <authorList>
            <person name="Varghese N."/>
            <person name="Submissions S."/>
        </authorList>
    </citation>
    <scope>NUCLEOTIDE SEQUENCE [LARGE SCALE GENOMIC DNA]</scope>
    <source>
        <strain evidence="10">ATCC BAA-73</strain>
    </source>
</reference>
<dbReference type="EC" id="4.1.1.23" evidence="7"/>
<dbReference type="SUPFAM" id="SSF51366">
    <property type="entry name" value="Ribulose-phoshate binding barrel"/>
    <property type="match status" value="1"/>
</dbReference>
<keyword evidence="4 7" id="KW-0665">Pyrimidine biosynthesis</keyword>
<sequence length="318" mass="35352">MSNFTDKLKAAIDEKESFVCVGLDPRLNRIPDHIKEEVVKEYGKTKEAVAEIFIKFNKGIIDAVHQHVPIVKPQIAFYEQYGHQGIRAYEETIKYAQKKGLLVIADAKRNDIGSTAQAYADGYLGEVDFWEESEFGFGADALTVNGYLGIDGIQPFIDSCEDYGKGIFILVRTSNPSAGDLQDLETDNGKVYETMAELVNDWRIESKGKNGYSAVGAVVGATYPQEAEELREVMKESYFLVPGYGAQGAGAKEVIPAFNEDGYGAVVNSARGIIFAYERKPWQEQFSAEEYQEASQAAVKAMRNDINETLDEYGKLPW</sequence>
<comment type="pathway">
    <text evidence="1 7">Pyrimidine metabolism; UMP biosynthesis via de novo pathway; UMP from orotate: step 2/2.</text>
</comment>
<keyword evidence="3 7" id="KW-0210">Decarboxylase</keyword>
<evidence type="ECO:0000259" key="8">
    <source>
        <dbReference type="SMART" id="SM00934"/>
    </source>
</evidence>
<dbReference type="Proteomes" id="UP000190625">
    <property type="component" value="Unassembled WGS sequence"/>
</dbReference>
<dbReference type="STRING" id="142842.SAMN02745118_02537"/>
<keyword evidence="10" id="KW-1185">Reference proteome</keyword>
<dbReference type="Gene3D" id="3.20.20.70">
    <property type="entry name" value="Aldolase class I"/>
    <property type="match status" value="1"/>
</dbReference>
<dbReference type="PANTHER" id="PTHR43375">
    <property type="entry name" value="OROTIDINE 5'-PHOSPHATE DECARBOXYLASE"/>
    <property type="match status" value="1"/>
</dbReference>
<dbReference type="InterPro" id="IPR001754">
    <property type="entry name" value="OMPdeCOase_dom"/>
</dbReference>
<evidence type="ECO:0000256" key="3">
    <source>
        <dbReference type="ARBA" id="ARBA00022793"/>
    </source>
</evidence>
<dbReference type="GO" id="GO:0004590">
    <property type="term" value="F:orotidine-5'-phosphate decarboxylase activity"/>
    <property type="evidence" value="ECO:0007669"/>
    <property type="project" value="UniProtKB-UniRule"/>
</dbReference>
<accession>A0A1T4QFB8</accession>
<organism evidence="9 10">
    <name type="scientific">Selenihalanaerobacter shriftii</name>
    <dbReference type="NCBI Taxonomy" id="142842"/>
    <lineage>
        <taxon>Bacteria</taxon>
        <taxon>Bacillati</taxon>
        <taxon>Bacillota</taxon>
        <taxon>Clostridia</taxon>
        <taxon>Halanaerobiales</taxon>
        <taxon>Halobacteroidaceae</taxon>
        <taxon>Selenihalanaerobacter</taxon>
    </lineage>
</organism>
<dbReference type="PANTHER" id="PTHR43375:SF1">
    <property type="entry name" value="OROTIDINE 5'-PHOSPHATE DECARBOXYLASE"/>
    <property type="match status" value="1"/>
</dbReference>
<dbReference type="InterPro" id="IPR011995">
    <property type="entry name" value="OMPdecase_type-2"/>
</dbReference>
<evidence type="ECO:0000256" key="7">
    <source>
        <dbReference type="HAMAP-Rule" id="MF_01215"/>
    </source>
</evidence>
<dbReference type="EMBL" id="FUWM01000027">
    <property type="protein sequence ID" value="SKA02429.1"/>
    <property type="molecule type" value="Genomic_DNA"/>
</dbReference>
<evidence type="ECO:0000313" key="9">
    <source>
        <dbReference type="EMBL" id="SKA02429.1"/>
    </source>
</evidence>
<dbReference type="InterPro" id="IPR013785">
    <property type="entry name" value="Aldolase_TIM"/>
</dbReference>
<evidence type="ECO:0000256" key="4">
    <source>
        <dbReference type="ARBA" id="ARBA00022975"/>
    </source>
</evidence>
<comment type="similarity">
    <text evidence="2 7">Belongs to the OMP decarboxylase family. Type 2 subfamily.</text>
</comment>
<dbReference type="UniPathway" id="UPA00070">
    <property type="reaction ID" value="UER00120"/>
</dbReference>
<comment type="catalytic activity">
    <reaction evidence="6 7">
        <text>orotidine 5'-phosphate + H(+) = UMP + CO2</text>
        <dbReference type="Rhea" id="RHEA:11596"/>
        <dbReference type="ChEBI" id="CHEBI:15378"/>
        <dbReference type="ChEBI" id="CHEBI:16526"/>
        <dbReference type="ChEBI" id="CHEBI:57538"/>
        <dbReference type="ChEBI" id="CHEBI:57865"/>
        <dbReference type="EC" id="4.1.1.23"/>
    </reaction>
</comment>
<evidence type="ECO:0000256" key="2">
    <source>
        <dbReference type="ARBA" id="ARBA00008847"/>
    </source>
</evidence>
<evidence type="ECO:0000256" key="6">
    <source>
        <dbReference type="ARBA" id="ARBA00049157"/>
    </source>
</evidence>
<evidence type="ECO:0000256" key="1">
    <source>
        <dbReference type="ARBA" id="ARBA00004861"/>
    </source>
</evidence>
<keyword evidence="5 7" id="KW-0456">Lyase</keyword>
<dbReference type="CDD" id="cd04725">
    <property type="entry name" value="OMP_decarboxylase_like"/>
    <property type="match status" value="1"/>
</dbReference>
<dbReference type="GO" id="GO:0006207">
    <property type="term" value="P:'de novo' pyrimidine nucleobase biosynthetic process"/>
    <property type="evidence" value="ECO:0007669"/>
    <property type="project" value="InterPro"/>
</dbReference>
<evidence type="ECO:0000313" key="10">
    <source>
        <dbReference type="Proteomes" id="UP000190625"/>
    </source>
</evidence>
<evidence type="ECO:0000256" key="5">
    <source>
        <dbReference type="ARBA" id="ARBA00023239"/>
    </source>
</evidence>
<dbReference type="NCBIfam" id="TIGR02127">
    <property type="entry name" value="pyrF_sub2"/>
    <property type="match status" value="1"/>
</dbReference>
<dbReference type="PROSITE" id="PS00156">
    <property type="entry name" value="OMPDECASE"/>
    <property type="match status" value="1"/>
</dbReference>
<dbReference type="InterPro" id="IPR011060">
    <property type="entry name" value="RibuloseP-bd_barrel"/>
</dbReference>
<proteinExistence type="inferred from homology"/>
<protein>
    <recommendedName>
        <fullName evidence="7">Orotidine 5'-phosphate decarboxylase</fullName>
        <ecNumber evidence="7">4.1.1.23</ecNumber>
    </recommendedName>
    <alternativeName>
        <fullName evidence="7">OMP decarboxylase</fullName>
        <shortName evidence="7">OMPDCase</shortName>
        <shortName evidence="7">OMPdecase</shortName>
    </alternativeName>
</protein>
<dbReference type="RefSeq" id="WP_078810963.1">
    <property type="nucleotide sequence ID" value="NZ_FUWM01000027.1"/>
</dbReference>
<dbReference type="OrthoDB" id="9808470at2"/>
<dbReference type="GO" id="GO:0044205">
    <property type="term" value="P:'de novo' UMP biosynthetic process"/>
    <property type="evidence" value="ECO:0007669"/>
    <property type="project" value="UniProtKB-UniRule"/>
</dbReference>
<dbReference type="Pfam" id="PF00215">
    <property type="entry name" value="OMPdecase"/>
    <property type="match status" value="1"/>
</dbReference>
<gene>
    <name evidence="7" type="primary">pyrF</name>
    <name evidence="9" type="ORF">SAMN02745118_02537</name>
</gene>
<dbReference type="HAMAP" id="MF_01215">
    <property type="entry name" value="OMPdecase_type2"/>
    <property type="match status" value="1"/>
</dbReference>
<name>A0A1T4QFB8_9FIRM</name>
<dbReference type="InterPro" id="IPR018089">
    <property type="entry name" value="OMPdecase_AS"/>
</dbReference>
<feature type="active site" description="Proton donor" evidence="7">
    <location>
        <position position="108"/>
    </location>
</feature>
<dbReference type="SMART" id="SM00934">
    <property type="entry name" value="OMPdecase"/>
    <property type="match status" value="1"/>
</dbReference>
<dbReference type="AlphaFoldDB" id="A0A1T4QFB8"/>
<dbReference type="FunFam" id="3.20.20.70:FF:000246">
    <property type="entry name" value="Orotidine 5'-phosphate decarboxylase"/>
    <property type="match status" value="1"/>
</dbReference>